<evidence type="ECO:0000259" key="4">
    <source>
        <dbReference type="PROSITE" id="PS51720"/>
    </source>
</evidence>
<evidence type="ECO:0000256" key="2">
    <source>
        <dbReference type="ARBA" id="ARBA00022741"/>
    </source>
</evidence>
<comment type="similarity">
    <text evidence="1">Belongs to the TRAFAC class TrmE-Era-EngA-EngB-Septin-like GTPase superfamily. AIG1/Toc34/Toc159-like paraseptin GTPase family. IAN subfamily.</text>
</comment>
<dbReference type="SUPFAM" id="SSF52540">
    <property type="entry name" value="P-loop containing nucleoside triphosphate hydrolases"/>
    <property type="match status" value="3"/>
</dbReference>
<dbReference type="Proteomes" id="UP000694403">
    <property type="component" value="Unplaced"/>
</dbReference>
<sequence length="672" mass="73966">RNPQTCPSLLELRIILVGKTGAGKSATGNTILGEKVFESKLSAKSVTAKCSKGARIWHERNVVVVDTPGIFDTHVPMEETCREISRCIVVSSPGPHAIVLVVPLSRYTEEEKTAVKRIKDIFGAESMRYMILLFTRKDDLEGNELEEFIKGCDAQGLCELVGKFGKRYCAFNNRATGEERDAQVNELLGMVDKIVQENRGTCYTNEIHGSSEQDAINGLANLHQHDPNGRLSHSKLVPDPDMGSELRLILVGKTGAGKSATGNSILGEEKFVSKLGTKSVTLTCAQGQRSWNGRELVVIDTPAIFDGKVCDTITSREIGHCIALSAPGPHALLLVTQLGRFTEEDKVAVKRIQEIFGVEAMRHMIVLFTRKEDLGSNSLRDYVRYSDNKALKGLIQKCGNRYCAFNNRATGAEQNEQVSELIEMIQRTVQENGAAADDGRRSELRIILIGKTGGGKSATGNSILGEKKFESKLGAKSVTLTCAKGQRSWNGRELVVIDTPAIFDGKVCDTITSREIVRCIALSAPGPHALLLVTQLGRFTEEDKVAVKRIQEIFGVEALRHMIVLFTRKEDLAVGSLYDYVRYSDNKALKGLIQKCGNRYCAFNNRATGAEQNEQVSELIEMIQRTVQENGGRYYVIINKVSLQPNPIASHTLHLSFSGTLTLMLVQHIQTI</sequence>
<proteinExistence type="inferred from homology"/>
<feature type="domain" description="AIG1-type G" evidence="4">
    <location>
        <begin position="441"/>
        <end position="644"/>
    </location>
</feature>
<evidence type="ECO:0000256" key="1">
    <source>
        <dbReference type="ARBA" id="ARBA00008535"/>
    </source>
</evidence>
<dbReference type="Ensembl" id="ENSCSRT00000028665.1">
    <property type="protein sequence ID" value="ENSCSRP00000027535.1"/>
    <property type="gene ID" value="ENSCSRG00000020373.1"/>
</dbReference>
<reference evidence="5" key="1">
    <citation type="submission" date="2025-08" db="UniProtKB">
        <authorList>
            <consortium name="Ensembl"/>
        </authorList>
    </citation>
    <scope>IDENTIFICATION</scope>
</reference>
<dbReference type="GO" id="GO:0005525">
    <property type="term" value="F:GTP binding"/>
    <property type="evidence" value="ECO:0007669"/>
    <property type="project" value="UniProtKB-KW"/>
</dbReference>
<evidence type="ECO:0000313" key="6">
    <source>
        <dbReference type="Proteomes" id="UP000694403"/>
    </source>
</evidence>
<keyword evidence="2" id="KW-0547">Nucleotide-binding</keyword>
<name>A0A8C3TI84_CHESE</name>
<dbReference type="InterPro" id="IPR045058">
    <property type="entry name" value="GIMA/IAN/Toc"/>
</dbReference>
<dbReference type="PROSITE" id="PS51720">
    <property type="entry name" value="G_AIG1"/>
    <property type="match status" value="3"/>
</dbReference>
<keyword evidence="6" id="KW-1185">Reference proteome</keyword>
<evidence type="ECO:0000313" key="5">
    <source>
        <dbReference type="Ensembl" id="ENSCSRP00000027535.1"/>
    </source>
</evidence>
<keyword evidence="3" id="KW-0342">GTP-binding</keyword>
<evidence type="ECO:0000256" key="3">
    <source>
        <dbReference type="ARBA" id="ARBA00023134"/>
    </source>
</evidence>
<dbReference type="FunFam" id="3.40.50.300:FF:000366">
    <property type="entry name" value="GTPase, IMAP family member 2"/>
    <property type="match status" value="3"/>
</dbReference>
<feature type="domain" description="AIG1-type G" evidence="4">
    <location>
        <begin position="243"/>
        <end position="440"/>
    </location>
</feature>
<dbReference type="Gene3D" id="3.40.50.300">
    <property type="entry name" value="P-loop containing nucleotide triphosphate hydrolases"/>
    <property type="match status" value="3"/>
</dbReference>
<dbReference type="Pfam" id="PF04548">
    <property type="entry name" value="AIG1"/>
    <property type="match status" value="3"/>
</dbReference>
<dbReference type="InterPro" id="IPR027417">
    <property type="entry name" value="P-loop_NTPase"/>
</dbReference>
<dbReference type="InterPro" id="IPR006703">
    <property type="entry name" value="G_AIG1"/>
</dbReference>
<feature type="domain" description="AIG1-type G" evidence="4">
    <location>
        <begin position="9"/>
        <end position="212"/>
    </location>
</feature>
<reference evidence="5" key="2">
    <citation type="submission" date="2025-09" db="UniProtKB">
        <authorList>
            <consortium name="Ensembl"/>
        </authorList>
    </citation>
    <scope>IDENTIFICATION</scope>
</reference>
<accession>A0A8C3TI84</accession>
<dbReference type="AlphaFoldDB" id="A0A8C3TI84"/>
<dbReference type="PANTHER" id="PTHR10903">
    <property type="entry name" value="GTPASE, IMAP FAMILY MEMBER-RELATED"/>
    <property type="match status" value="1"/>
</dbReference>
<dbReference type="PANTHER" id="PTHR10903:SF182">
    <property type="entry name" value="GTPASE IMAP FAMILY MEMBER 4"/>
    <property type="match status" value="1"/>
</dbReference>
<protein>
    <submittedName>
        <fullName evidence="5">GTPase, IMAP family member 8</fullName>
    </submittedName>
</protein>
<dbReference type="CDD" id="cd01852">
    <property type="entry name" value="AIG1"/>
    <property type="match status" value="3"/>
</dbReference>
<organism evidence="5 6">
    <name type="scientific">Chelydra serpentina</name>
    <name type="common">Snapping turtle</name>
    <name type="synonym">Testudo serpentina</name>
    <dbReference type="NCBI Taxonomy" id="8475"/>
    <lineage>
        <taxon>Eukaryota</taxon>
        <taxon>Metazoa</taxon>
        <taxon>Chordata</taxon>
        <taxon>Craniata</taxon>
        <taxon>Vertebrata</taxon>
        <taxon>Euteleostomi</taxon>
        <taxon>Archelosauria</taxon>
        <taxon>Testudinata</taxon>
        <taxon>Testudines</taxon>
        <taxon>Cryptodira</taxon>
        <taxon>Durocryptodira</taxon>
        <taxon>Americhelydia</taxon>
        <taxon>Chelydroidea</taxon>
        <taxon>Chelydridae</taxon>
        <taxon>Chelydra</taxon>
    </lineage>
</organism>